<reference evidence="2" key="1">
    <citation type="submission" date="2016-10" db="EMBL/GenBank/DDBJ databases">
        <authorList>
            <person name="Varghese N."/>
            <person name="Submissions S."/>
        </authorList>
    </citation>
    <scope>NUCLEOTIDE SEQUENCE [LARGE SCALE GENOMIC DNA]</scope>
    <source>
        <strain evidence="2">DSM 11593</strain>
    </source>
</reference>
<protein>
    <submittedName>
        <fullName evidence="1">Uncharacterized protein</fullName>
    </submittedName>
</protein>
<keyword evidence="2" id="KW-1185">Reference proteome</keyword>
<dbReference type="EMBL" id="FNXG01000003">
    <property type="protein sequence ID" value="SEH99013.1"/>
    <property type="molecule type" value="Genomic_DNA"/>
</dbReference>
<name>A0A1H6MMC1_9RHOB</name>
<evidence type="ECO:0000313" key="1">
    <source>
        <dbReference type="EMBL" id="SEH99013.1"/>
    </source>
</evidence>
<accession>A0A1H6MMC1</accession>
<organism evidence="1 2">
    <name type="scientific">Paracoccus alkenifer</name>
    <dbReference type="NCBI Taxonomy" id="65735"/>
    <lineage>
        <taxon>Bacteria</taxon>
        <taxon>Pseudomonadati</taxon>
        <taxon>Pseudomonadota</taxon>
        <taxon>Alphaproteobacteria</taxon>
        <taxon>Rhodobacterales</taxon>
        <taxon>Paracoccaceae</taxon>
        <taxon>Paracoccus</taxon>
    </lineage>
</organism>
<evidence type="ECO:0000313" key="2">
    <source>
        <dbReference type="Proteomes" id="UP000199125"/>
    </source>
</evidence>
<dbReference type="SUPFAM" id="SSF53092">
    <property type="entry name" value="Creatinase/prolidase N-terminal domain"/>
    <property type="match status" value="1"/>
</dbReference>
<dbReference type="OrthoDB" id="7778232at2"/>
<proteinExistence type="predicted"/>
<dbReference type="RefSeq" id="WP_090848034.1">
    <property type="nucleotide sequence ID" value="NZ_FNXG01000003.1"/>
</dbReference>
<dbReference type="InterPro" id="IPR029149">
    <property type="entry name" value="Creatin/AminoP/Spt16_N"/>
</dbReference>
<dbReference type="Proteomes" id="UP000199125">
    <property type="component" value="Unassembled WGS sequence"/>
</dbReference>
<gene>
    <name evidence="1" type="ORF">SAMN04488075_2119</name>
</gene>
<dbReference type="STRING" id="65735.SAMN04488075_2119"/>
<sequence>MGSDFVTAGMAAGRRDPRGLPALRQLALRAIMDGRGVDSVILSAPASIAHYGAGPGPVGGLLIVTACNAHLLAAGAGTEADALWMRAAGLLRRGCALGYEGRDLDPRAVARLKTLLTPARLLDIGPQIARQIADNAAARP</sequence>
<dbReference type="AlphaFoldDB" id="A0A1H6MMC1"/>